<keyword evidence="3" id="KW-1185">Reference proteome</keyword>
<name>A0A0C2S0Z4_AMAMK</name>
<accession>A0A0C2S0Z4</accession>
<evidence type="ECO:0000313" key="3">
    <source>
        <dbReference type="Proteomes" id="UP000054549"/>
    </source>
</evidence>
<gene>
    <name evidence="2" type="ORF">M378DRAFT_17195</name>
</gene>
<sequence>MLQSEFVLVYDRLGLLPTLRVKVHRVLGILLDPRAASRILYEVIDRESAVLMDLLETFDNITYTPPMGDEVSRYRINLMVDLALRLLQNGIELILYESLRRIDWEQVLLRTAEELSKCLASQTKVLQHCSKLQTKLEQETRALSAIVPLAFKELPKLEWSEECYLDDIVQRLGHLASPLSLLPDAPIVKTPELTYPTFPAPFIPPVTPEIQRKRDQRRRRRNQTARKPTPPSPSPGPIRQVARRTQGRPPHHQGRRCAPTHSYRRPDPLEGFYDADNYVDGYDDLVDYD</sequence>
<evidence type="ECO:0000313" key="2">
    <source>
        <dbReference type="EMBL" id="KIL56310.1"/>
    </source>
</evidence>
<feature type="compositionally biased region" description="Basic residues" evidence="1">
    <location>
        <begin position="214"/>
        <end position="224"/>
    </location>
</feature>
<dbReference type="InParanoid" id="A0A0C2S0Z4"/>
<dbReference type="AlphaFoldDB" id="A0A0C2S0Z4"/>
<organism evidence="2 3">
    <name type="scientific">Amanita muscaria (strain Koide BX008)</name>
    <dbReference type="NCBI Taxonomy" id="946122"/>
    <lineage>
        <taxon>Eukaryota</taxon>
        <taxon>Fungi</taxon>
        <taxon>Dikarya</taxon>
        <taxon>Basidiomycota</taxon>
        <taxon>Agaricomycotina</taxon>
        <taxon>Agaricomycetes</taxon>
        <taxon>Agaricomycetidae</taxon>
        <taxon>Agaricales</taxon>
        <taxon>Pluteineae</taxon>
        <taxon>Amanitaceae</taxon>
        <taxon>Amanita</taxon>
    </lineage>
</organism>
<dbReference type="Proteomes" id="UP000054549">
    <property type="component" value="Unassembled WGS sequence"/>
</dbReference>
<protein>
    <submittedName>
        <fullName evidence="2">Uncharacterized protein</fullName>
    </submittedName>
</protein>
<dbReference type="HOGENOM" id="CLU_057535_0_0_1"/>
<feature type="compositionally biased region" description="Basic residues" evidence="1">
    <location>
        <begin position="241"/>
        <end position="255"/>
    </location>
</feature>
<dbReference type="EMBL" id="KN818431">
    <property type="protein sequence ID" value="KIL56310.1"/>
    <property type="molecule type" value="Genomic_DNA"/>
</dbReference>
<evidence type="ECO:0000256" key="1">
    <source>
        <dbReference type="SAM" id="MobiDB-lite"/>
    </source>
</evidence>
<reference evidence="2 3" key="1">
    <citation type="submission" date="2014-04" db="EMBL/GenBank/DDBJ databases">
        <title>Evolutionary Origins and Diversification of the Mycorrhizal Mutualists.</title>
        <authorList>
            <consortium name="DOE Joint Genome Institute"/>
            <consortium name="Mycorrhizal Genomics Consortium"/>
            <person name="Kohler A."/>
            <person name="Kuo A."/>
            <person name="Nagy L.G."/>
            <person name="Floudas D."/>
            <person name="Copeland A."/>
            <person name="Barry K.W."/>
            <person name="Cichocki N."/>
            <person name="Veneault-Fourrey C."/>
            <person name="LaButti K."/>
            <person name="Lindquist E.A."/>
            <person name="Lipzen A."/>
            <person name="Lundell T."/>
            <person name="Morin E."/>
            <person name="Murat C."/>
            <person name="Riley R."/>
            <person name="Ohm R."/>
            <person name="Sun H."/>
            <person name="Tunlid A."/>
            <person name="Henrissat B."/>
            <person name="Grigoriev I.V."/>
            <person name="Hibbett D.S."/>
            <person name="Martin F."/>
        </authorList>
    </citation>
    <scope>NUCLEOTIDE SEQUENCE [LARGE SCALE GENOMIC DNA]</scope>
    <source>
        <strain evidence="2 3">Koide BX008</strain>
    </source>
</reference>
<feature type="compositionally biased region" description="Pro residues" evidence="1">
    <location>
        <begin position="198"/>
        <end position="207"/>
    </location>
</feature>
<proteinExistence type="predicted"/>
<feature type="region of interest" description="Disordered" evidence="1">
    <location>
        <begin position="198"/>
        <end position="289"/>
    </location>
</feature>